<reference evidence="2" key="1">
    <citation type="submission" date="2018-02" db="EMBL/GenBank/DDBJ databases">
        <title>Rhizophora mucronata_Transcriptome.</title>
        <authorList>
            <person name="Meera S.P."/>
            <person name="Sreeshan A."/>
            <person name="Augustine A."/>
        </authorList>
    </citation>
    <scope>NUCLEOTIDE SEQUENCE</scope>
    <source>
        <tissue evidence="2">Leaf</tissue>
    </source>
</reference>
<feature type="transmembrane region" description="Helical" evidence="1">
    <location>
        <begin position="6"/>
        <end position="25"/>
    </location>
</feature>
<protein>
    <submittedName>
        <fullName evidence="2">Uncharacterized protein</fullName>
    </submittedName>
</protein>
<sequence length="26" mass="3222">MISHLYFPISVPFCVMIDCYQFWFFS</sequence>
<organism evidence="2">
    <name type="scientific">Rhizophora mucronata</name>
    <name type="common">Asiatic mangrove</name>
    <dbReference type="NCBI Taxonomy" id="61149"/>
    <lineage>
        <taxon>Eukaryota</taxon>
        <taxon>Viridiplantae</taxon>
        <taxon>Streptophyta</taxon>
        <taxon>Embryophyta</taxon>
        <taxon>Tracheophyta</taxon>
        <taxon>Spermatophyta</taxon>
        <taxon>Magnoliopsida</taxon>
        <taxon>eudicotyledons</taxon>
        <taxon>Gunneridae</taxon>
        <taxon>Pentapetalae</taxon>
        <taxon>rosids</taxon>
        <taxon>fabids</taxon>
        <taxon>Malpighiales</taxon>
        <taxon>Rhizophoraceae</taxon>
        <taxon>Rhizophora</taxon>
    </lineage>
</organism>
<dbReference type="EMBL" id="GGEC01004338">
    <property type="protein sequence ID" value="MBW84821.1"/>
    <property type="molecule type" value="Transcribed_RNA"/>
</dbReference>
<keyword evidence="1" id="KW-0812">Transmembrane</keyword>
<keyword evidence="1" id="KW-0472">Membrane</keyword>
<name>A0A2P2IUB6_RHIMU</name>
<evidence type="ECO:0000256" key="1">
    <source>
        <dbReference type="SAM" id="Phobius"/>
    </source>
</evidence>
<keyword evidence="1" id="KW-1133">Transmembrane helix</keyword>
<evidence type="ECO:0000313" key="2">
    <source>
        <dbReference type="EMBL" id="MBW84821.1"/>
    </source>
</evidence>
<dbReference type="AlphaFoldDB" id="A0A2P2IUB6"/>
<accession>A0A2P2IUB6</accession>
<proteinExistence type="predicted"/>